<feature type="non-terminal residue" evidence="1">
    <location>
        <position position="265"/>
    </location>
</feature>
<feature type="non-terminal residue" evidence="1">
    <location>
        <position position="1"/>
    </location>
</feature>
<accession>X0W9N2</accession>
<dbReference type="EMBL" id="BARS01028511">
    <property type="protein sequence ID" value="GAG09346.1"/>
    <property type="molecule type" value="Genomic_DNA"/>
</dbReference>
<dbReference type="AlphaFoldDB" id="X0W9N2"/>
<name>X0W9N2_9ZZZZ</name>
<protein>
    <submittedName>
        <fullName evidence="1">Uncharacterized protein</fullName>
    </submittedName>
</protein>
<organism evidence="1">
    <name type="scientific">marine sediment metagenome</name>
    <dbReference type="NCBI Taxonomy" id="412755"/>
    <lineage>
        <taxon>unclassified sequences</taxon>
        <taxon>metagenomes</taxon>
        <taxon>ecological metagenomes</taxon>
    </lineage>
</organism>
<proteinExistence type="predicted"/>
<evidence type="ECO:0000313" key="1">
    <source>
        <dbReference type="EMBL" id="GAG09346.1"/>
    </source>
</evidence>
<comment type="caution">
    <text evidence="1">The sequence shown here is derived from an EMBL/GenBank/DDBJ whole genome shotgun (WGS) entry which is preliminary data.</text>
</comment>
<sequence length="265" mass="28423">DNLTPLQQSQISIMGVDAFMVQQEAEQAEFLAAHVEVPGGYVIQEDFDAMTPQMQQIVQTQGLDAISTEGMDVSTKFVTYKGWGLIPEDALYSGANEDGEPLYVTPDVIATLPQQSQDFIGTHSLEEYQNASEPFPTYLTIQELGGLYGSEWQVEFARQNQEVQDLFDLKLEAGLLPDDAFLRGVMVDGSVSWSTLSQLGAANIAYMEQVAGSPNAYAAALDIAQQTGQEVVDVVAMANATVAGFVTEEGINVVGLVEAAGPATA</sequence>
<gene>
    <name evidence="1" type="ORF">S01H1_44681</name>
</gene>
<reference evidence="1" key="1">
    <citation type="journal article" date="2014" name="Front. Microbiol.">
        <title>High frequency of phylogenetically diverse reductive dehalogenase-homologous genes in deep subseafloor sedimentary metagenomes.</title>
        <authorList>
            <person name="Kawai M."/>
            <person name="Futagami T."/>
            <person name="Toyoda A."/>
            <person name="Takaki Y."/>
            <person name="Nishi S."/>
            <person name="Hori S."/>
            <person name="Arai W."/>
            <person name="Tsubouchi T."/>
            <person name="Morono Y."/>
            <person name="Uchiyama I."/>
            <person name="Ito T."/>
            <person name="Fujiyama A."/>
            <person name="Inagaki F."/>
            <person name="Takami H."/>
        </authorList>
    </citation>
    <scope>NUCLEOTIDE SEQUENCE</scope>
    <source>
        <strain evidence="1">Expedition CK06-06</strain>
    </source>
</reference>